<dbReference type="InterPro" id="IPR027417">
    <property type="entry name" value="P-loop_NTPase"/>
</dbReference>
<dbReference type="Ensembl" id="ENSSANT00000020041.1">
    <property type="protein sequence ID" value="ENSSANP00000018776.1"/>
    <property type="gene ID" value="ENSSANG00000009848.1"/>
</dbReference>
<evidence type="ECO:0000256" key="4">
    <source>
        <dbReference type="SAM" id="MobiDB-lite"/>
    </source>
</evidence>
<keyword evidence="7" id="KW-1185">Reference proteome</keyword>
<proteinExistence type="inferred from homology"/>
<reference evidence="6" key="1">
    <citation type="submission" date="2025-08" db="UniProtKB">
        <authorList>
            <consortium name="Ensembl"/>
        </authorList>
    </citation>
    <scope>IDENTIFICATION</scope>
</reference>
<dbReference type="PROSITE" id="PS51720">
    <property type="entry name" value="G_AIG1"/>
    <property type="match status" value="1"/>
</dbReference>
<name>A0A671LEN8_9TELE</name>
<reference evidence="6" key="2">
    <citation type="submission" date="2025-09" db="UniProtKB">
        <authorList>
            <consortium name="Ensembl"/>
        </authorList>
    </citation>
    <scope>IDENTIFICATION</scope>
</reference>
<evidence type="ECO:0000313" key="6">
    <source>
        <dbReference type="Ensembl" id="ENSSANP00000018776.1"/>
    </source>
</evidence>
<dbReference type="CDD" id="cd01852">
    <property type="entry name" value="AIG1"/>
    <property type="match status" value="1"/>
</dbReference>
<comment type="similarity">
    <text evidence="1">Belongs to the TRAFAC class TrmE-Era-EngA-EngB-Septin-like GTPase superfamily. AIG1/Toc34/Toc159-like paraseptin GTPase family. IAN subfamily.</text>
</comment>
<feature type="region of interest" description="Disordered" evidence="4">
    <location>
        <begin position="1"/>
        <end position="35"/>
    </location>
</feature>
<evidence type="ECO:0000256" key="2">
    <source>
        <dbReference type="ARBA" id="ARBA00022741"/>
    </source>
</evidence>
<evidence type="ECO:0000256" key="3">
    <source>
        <dbReference type="ARBA" id="ARBA00023134"/>
    </source>
</evidence>
<keyword evidence="3" id="KW-0342">GTP-binding</keyword>
<evidence type="ECO:0000259" key="5">
    <source>
        <dbReference type="PROSITE" id="PS51720"/>
    </source>
</evidence>
<accession>A0A671LEN8</accession>
<keyword evidence="2" id="KW-0547">Nucleotide-binding</keyword>
<feature type="compositionally biased region" description="Basic residues" evidence="4">
    <location>
        <begin position="8"/>
        <end position="19"/>
    </location>
</feature>
<feature type="domain" description="AIG1-type G" evidence="5">
    <location>
        <begin position="39"/>
        <end position="239"/>
    </location>
</feature>
<dbReference type="InterPro" id="IPR006703">
    <property type="entry name" value="G_AIG1"/>
</dbReference>
<dbReference type="PANTHER" id="PTHR10903:SF182">
    <property type="entry name" value="GTPASE IMAP FAMILY MEMBER 4"/>
    <property type="match status" value="1"/>
</dbReference>
<dbReference type="InterPro" id="IPR045058">
    <property type="entry name" value="GIMA/IAN/Toc"/>
</dbReference>
<dbReference type="Proteomes" id="UP000472260">
    <property type="component" value="Unassembled WGS sequence"/>
</dbReference>
<evidence type="ECO:0000313" key="7">
    <source>
        <dbReference type="Proteomes" id="UP000472260"/>
    </source>
</evidence>
<dbReference type="SUPFAM" id="SSF52540">
    <property type="entry name" value="P-loop containing nucleoside triphosphate hydrolases"/>
    <property type="match status" value="1"/>
</dbReference>
<evidence type="ECO:0000256" key="1">
    <source>
        <dbReference type="ARBA" id="ARBA00008535"/>
    </source>
</evidence>
<organism evidence="6 7">
    <name type="scientific">Sinocyclocheilus anshuiensis</name>
    <dbReference type="NCBI Taxonomy" id="1608454"/>
    <lineage>
        <taxon>Eukaryota</taxon>
        <taxon>Metazoa</taxon>
        <taxon>Chordata</taxon>
        <taxon>Craniata</taxon>
        <taxon>Vertebrata</taxon>
        <taxon>Euteleostomi</taxon>
        <taxon>Actinopterygii</taxon>
        <taxon>Neopterygii</taxon>
        <taxon>Teleostei</taxon>
        <taxon>Ostariophysi</taxon>
        <taxon>Cypriniformes</taxon>
        <taxon>Cyprinidae</taxon>
        <taxon>Cyprininae</taxon>
        <taxon>Sinocyclocheilus</taxon>
    </lineage>
</organism>
<protein>
    <submittedName>
        <fullName evidence="6">Si:ch1073-185p12.2</fullName>
    </submittedName>
</protein>
<dbReference type="AlphaFoldDB" id="A0A671LEN8"/>
<sequence>MDETESKHRSRNSKPRKRPAQSSLSGSGSSDPLAVNPVPDELRLVLLGRTGAGKSATGNTILGEDRFDAEVSMSSVTKECRRERGTVEGRKLVLVDTPGLFDTDLTTEELRQEVIHCLALSSPGPHAFLLIIPIDRYTEEQQRTVEMILEMFCEDISHHSILIFSHADRLRGESIREFISRQNPKVQDLVERFERRFMAFDNTNLTNREQVSRLLQKVDKLLAVNENHSQKATVFHSYIFTMELGCYMCGFNCVYHDLNVCYYGRPMLNLKKITKKKILGQNKCNHLKLRLLQFLQMLLILIMHKNLALHPNSRYYQMCISKRQKK</sequence>
<dbReference type="Pfam" id="PF04548">
    <property type="entry name" value="AIG1"/>
    <property type="match status" value="1"/>
</dbReference>
<dbReference type="GO" id="GO:0005525">
    <property type="term" value="F:GTP binding"/>
    <property type="evidence" value="ECO:0007669"/>
    <property type="project" value="UniProtKB-KW"/>
</dbReference>
<dbReference type="PANTHER" id="PTHR10903">
    <property type="entry name" value="GTPASE, IMAP FAMILY MEMBER-RELATED"/>
    <property type="match status" value="1"/>
</dbReference>
<dbReference type="Gene3D" id="3.40.50.300">
    <property type="entry name" value="P-loop containing nucleotide triphosphate hydrolases"/>
    <property type="match status" value="1"/>
</dbReference>